<dbReference type="Proteomes" id="UP001597264">
    <property type="component" value="Unassembled WGS sequence"/>
</dbReference>
<dbReference type="RefSeq" id="WP_230438506.1">
    <property type="nucleotide sequence ID" value="NZ_CP087715.1"/>
</dbReference>
<dbReference type="EMBL" id="JBHTLR010000007">
    <property type="protein sequence ID" value="MFD1216408.1"/>
    <property type="molecule type" value="Genomic_DNA"/>
</dbReference>
<reference evidence="3" key="1">
    <citation type="journal article" date="2019" name="Int. J. Syst. Evol. Microbiol.">
        <title>The Global Catalogue of Microorganisms (GCM) 10K type strain sequencing project: providing services to taxonomists for standard genome sequencing and annotation.</title>
        <authorList>
            <consortium name="The Broad Institute Genomics Platform"/>
            <consortium name="The Broad Institute Genome Sequencing Center for Infectious Disease"/>
            <person name="Wu L."/>
            <person name="Ma J."/>
        </authorList>
    </citation>
    <scope>NUCLEOTIDE SEQUENCE [LARGE SCALE GENOMIC DNA]</scope>
    <source>
        <strain evidence="3">CCUG 54356</strain>
    </source>
</reference>
<comment type="caution">
    <text evidence="2">The sequence shown here is derived from an EMBL/GenBank/DDBJ whole genome shotgun (WGS) entry which is preliminary data.</text>
</comment>
<name>A0ABW3U6A3_9GAMM</name>
<proteinExistence type="predicted"/>
<keyword evidence="3" id="KW-1185">Reference proteome</keyword>
<keyword evidence="1" id="KW-0175">Coiled coil</keyword>
<evidence type="ECO:0008006" key="4">
    <source>
        <dbReference type="Google" id="ProtNLM"/>
    </source>
</evidence>
<evidence type="ECO:0000256" key="1">
    <source>
        <dbReference type="SAM" id="Coils"/>
    </source>
</evidence>
<organism evidence="2 3">
    <name type="scientific">Microbulbifer celer</name>
    <dbReference type="NCBI Taxonomy" id="435905"/>
    <lineage>
        <taxon>Bacteria</taxon>
        <taxon>Pseudomonadati</taxon>
        <taxon>Pseudomonadota</taxon>
        <taxon>Gammaproteobacteria</taxon>
        <taxon>Cellvibrionales</taxon>
        <taxon>Microbulbiferaceae</taxon>
        <taxon>Microbulbifer</taxon>
    </lineage>
</organism>
<accession>A0ABW3U6A3</accession>
<evidence type="ECO:0000313" key="3">
    <source>
        <dbReference type="Proteomes" id="UP001597264"/>
    </source>
</evidence>
<protein>
    <recommendedName>
        <fullName evidence="4">Portal protein</fullName>
    </recommendedName>
</protein>
<dbReference type="Pfam" id="PF16510">
    <property type="entry name" value="P22_portal"/>
    <property type="match status" value="2"/>
</dbReference>
<gene>
    <name evidence="2" type="ORF">ACFQ2X_07355</name>
</gene>
<feature type="coiled-coil region" evidence="1">
    <location>
        <begin position="554"/>
        <end position="585"/>
    </location>
</feature>
<dbReference type="InterPro" id="IPR032427">
    <property type="entry name" value="P22_portal"/>
</dbReference>
<evidence type="ECO:0000313" key="2">
    <source>
        <dbReference type="EMBL" id="MFD1216408.1"/>
    </source>
</evidence>
<sequence>MNDELTVEELKRQFEDFDDTTRDARLWSEKCRDYRDLKQWSGDEIAELARRKQAALVIPKIPEKVDFLCGLERQQRMDPRAWPRTREDEDAADAITDALRYVADNVDFDETASDVFEQGMIVEGYAGAIIEPKMVRGQVEIAVNFVPFDRCYYDPYSRKRDFSDCTYKGFVVWMDMAEAKRKYPESAGKISELQTQYSGGDTFDDKPRWVDGKRKRVKVCQHYFLHKGVWHVAHFTDQIFLLKPQPCPLVDEYGEPECPIELVHAYITRDGERYGLVLSMLGLQDEINHRRSKALHSFSSKQVLYETGALTDPRKTANELKKADGAVELPPGSLSEGKVQIERNTDMGAGQFELLQEAKSEFDSRGASNILNSLSASGAEMSGRALRTIQNNAQMEIGPLMDAYRGWKRRCYRQIWNRIKQFWDEEKWVRVTDDEDNLKWIGLNQPVTVGDRLKEKAQEGDERAVMMLREMIANQDPRLNEVYEIRNNVAETDVDIIIGEAPDAVTVQQEQFETISELAKIYGPQHVPFSTIVKLSSLRNKERVLDELKGDPQQAARAAQLQEMQQRLQELAAQLDLEKTAAERDQIRAETAEIAAKVRKLMAETRNTEIQTRQTEIENATVTAWPDIRPNVNI</sequence>